<dbReference type="OrthoDB" id="4094614at2759"/>
<dbReference type="Proteomes" id="UP000070501">
    <property type="component" value="Unassembled WGS sequence"/>
</dbReference>
<accession>A0A136J1L4</accession>
<keyword evidence="3" id="KW-1185">Reference proteome</keyword>
<dbReference type="EMBL" id="KQ964251">
    <property type="protein sequence ID" value="KXJ91052.1"/>
    <property type="molecule type" value="Genomic_DNA"/>
</dbReference>
<feature type="chain" id="PRO_5007293365" evidence="1">
    <location>
        <begin position="17"/>
        <end position="80"/>
    </location>
</feature>
<protein>
    <submittedName>
        <fullName evidence="2">Uncharacterized protein</fullName>
    </submittedName>
</protein>
<organism evidence="2 3">
    <name type="scientific">Microdochium bolleyi</name>
    <dbReference type="NCBI Taxonomy" id="196109"/>
    <lineage>
        <taxon>Eukaryota</taxon>
        <taxon>Fungi</taxon>
        <taxon>Dikarya</taxon>
        <taxon>Ascomycota</taxon>
        <taxon>Pezizomycotina</taxon>
        <taxon>Sordariomycetes</taxon>
        <taxon>Xylariomycetidae</taxon>
        <taxon>Xylariales</taxon>
        <taxon>Microdochiaceae</taxon>
        <taxon>Microdochium</taxon>
    </lineage>
</organism>
<name>A0A136J1L4_9PEZI</name>
<sequence length="80" mass="8435">MQFAVAVLALAAGVSANYPVNYPVPSNGTQYTTAVITSTEVYCPGSTTLTYGTKTYEVTEPTTLTITDCDVTVVTPVYTT</sequence>
<dbReference type="STRING" id="196109.A0A136J1L4"/>
<feature type="non-terminal residue" evidence="2">
    <location>
        <position position="80"/>
    </location>
</feature>
<evidence type="ECO:0000256" key="1">
    <source>
        <dbReference type="SAM" id="SignalP"/>
    </source>
</evidence>
<gene>
    <name evidence="2" type="ORF">Micbo1qcDRAFT_163785</name>
</gene>
<dbReference type="InParanoid" id="A0A136J1L4"/>
<evidence type="ECO:0000313" key="2">
    <source>
        <dbReference type="EMBL" id="KXJ91052.1"/>
    </source>
</evidence>
<reference evidence="3" key="1">
    <citation type="submission" date="2016-02" db="EMBL/GenBank/DDBJ databases">
        <title>Draft genome sequence of Microdochium bolleyi, a fungal endophyte of beachgrass.</title>
        <authorList>
            <consortium name="DOE Joint Genome Institute"/>
            <person name="David A.S."/>
            <person name="May G."/>
            <person name="Haridas S."/>
            <person name="Lim J."/>
            <person name="Wang M."/>
            <person name="Labutti K."/>
            <person name="Lipzen A."/>
            <person name="Barry K."/>
            <person name="Grigoriev I.V."/>
        </authorList>
    </citation>
    <scope>NUCLEOTIDE SEQUENCE [LARGE SCALE GENOMIC DNA]</scope>
    <source>
        <strain evidence="3">J235TASD1</strain>
    </source>
</reference>
<proteinExistence type="predicted"/>
<feature type="signal peptide" evidence="1">
    <location>
        <begin position="1"/>
        <end position="16"/>
    </location>
</feature>
<keyword evidence="1" id="KW-0732">Signal</keyword>
<dbReference type="AlphaFoldDB" id="A0A136J1L4"/>
<evidence type="ECO:0000313" key="3">
    <source>
        <dbReference type="Proteomes" id="UP000070501"/>
    </source>
</evidence>